<dbReference type="PANTHER" id="PTHR31206:SF1">
    <property type="entry name" value="LP10445P"/>
    <property type="match status" value="1"/>
</dbReference>
<dbReference type="Proteomes" id="UP001187531">
    <property type="component" value="Unassembled WGS sequence"/>
</dbReference>
<proteinExistence type="predicted"/>
<dbReference type="Pfam" id="PF14774">
    <property type="entry name" value="FAM177"/>
    <property type="match status" value="1"/>
</dbReference>
<sequence length="143" mass="16270">MNYSMIVANRGKYNRLALANLIEMIQGTQEENVNTEYSKRKKILHFSDGTLEVDEDEIDMDSVIVEEAVNSFQENINIHALPWSDWILHMVSQAGSKTLAACDYAGGALADFFGITSPKYYLEMEAAKEMMKEEVIKFQLFCL</sequence>
<accession>A0AA88IEV2</accession>
<dbReference type="PANTHER" id="PTHR31206">
    <property type="entry name" value="LP10445P"/>
    <property type="match status" value="1"/>
</dbReference>
<reference evidence="1" key="1">
    <citation type="submission" date="2023-07" db="EMBL/GenBank/DDBJ databases">
        <title>Chromosome-level genome assembly of Artemia franciscana.</title>
        <authorList>
            <person name="Jo E."/>
        </authorList>
    </citation>
    <scope>NUCLEOTIDE SEQUENCE</scope>
    <source>
        <tissue evidence="1">Whole body</tissue>
    </source>
</reference>
<name>A0AA88IEV2_ARTSF</name>
<organism evidence="1 2">
    <name type="scientific">Artemia franciscana</name>
    <name type="common">Brine shrimp</name>
    <name type="synonym">Artemia sanfranciscana</name>
    <dbReference type="NCBI Taxonomy" id="6661"/>
    <lineage>
        <taxon>Eukaryota</taxon>
        <taxon>Metazoa</taxon>
        <taxon>Ecdysozoa</taxon>
        <taxon>Arthropoda</taxon>
        <taxon>Crustacea</taxon>
        <taxon>Branchiopoda</taxon>
        <taxon>Anostraca</taxon>
        <taxon>Artemiidae</taxon>
        <taxon>Artemia</taxon>
    </lineage>
</organism>
<dbReference type="InterPro" id="IPR028260">
    <property type="entry name" value="FAM177"/>
</dbReference>
<evidence type="ECO:0000313" key="2">
    <source>
        <dbReference type="Proteomes" id="UP001187531"/>
    </source>
</evidence>
<gene>
    <name evidence="1" type="ORF">QYM36_007790</name>
</gene>
<dbReference type="AlphaFoldDB" id="A0AA88IEV2"/>
<evidence type="ECO:0000313" key="1">
    <source>
        <dbReference type="EMBL" id="KAK2727054.1"/>
    </source>
</evidence>
<protein>
    <submittedName>
        <fullName evidence="1">Uncharacterized protein</fullName>
    </submittedName>
</protein>
<comment type="caution">
    <text evidence="1">The sequence shown here is derived from an EMBL/GenBank/DDBJ whole genome shotgun (WGS) entry which is preliminary data.</text>
</comment>
<dbReference type="EMBL" id="JAVRJZ010000001">
    <property type="protein sequence ID" value="KAK2727054.1"/>
    <property type="molecule type" value="Genomic_DNA"/>
</dbReference>
<keyword evidence="2" id="KW-1185">Reference proteome</keyword>